<evidence type="ECO:0000313" key="1">
    <source>
        <dbReference type="EMBL" id="GJN00140.1"/>
    </source>
</evidence>
<dbReference type="EMBL" id="BQKI01000008">
    <property type="protein sequence ID" value="GJN00140.1"/>
    <property type="molecule type" value="Genomic_DNA"/>
</dbReference>
<dbReference type="AlphaFoldDB" id="A0AAV5CPR4"/>
<reference evidence="1" key="2">
    <citation type="submission" date="2021-12" db="EMBL/GenBank/DDBJ databases">
        <title>Resequencing data analysis of finger millet.</title>
        <authorList>
            <person name="Hatakeyama M."/>
            <person name="Aluri S."/>
            <person name="Balachadran M.T."/>
            <person name="Sivarajan S.R."/>
            <person name="Poveda L."/>
            <person name="Shimizu-Inatsugi R."/>
            <person name="Schlapbach R."/>
            <person name="Sreeman S.M."/>
            <person name="Shimizu K.K."/>
        </authorList>
    </citation>
    <scope>NUCLEOTIDE SEQUENCE</scope>
</reference>
<comment type="caution">
    <text evidence="1">The sequence shown here is derived from an EMBL/GenBank/DDBJ whole genome shotgun (WGS) entry which is preliminary data.</text>
</comment>
<dbReference type="Proteomes" id="UP001054889">
    <property type="component" value="Unassembled WGS sequence"/>
</dbReference>
<protein>
    <submittedName>
        <fullName evidence="1">Uncharacterized protein</fullName>
    </submittedName>
</protein>
<proteinExistence type="predicted"/>
<sequence>MDTSITGCPPLVQKDCGMTDSKGHRVAVCEDRSPNLCKNRCTSAPAAYIVGRPARTCHLN</sequence>
<keyword evidence="2" id="KW-1185">Reference proteome</keyword>
<gene>
    <name evidence="1" type="primary">ga17304</name>
    <name evidence="1" type="ORF">PR202_ga17304</name>
</gene>
<name>A0AAV5CPR4_ELECO</name>
<organism evidence="1 2">
    <name type="scientific">Eleusine coracana subsp. coracana</name>
    <dbReference type="NCBI Taxonomy" id="191504"/>
    <lineage>
        <taxon>Eukaryota</taxon>
        <taxon>Viridiplantae</taxon>
        <taxon>Streptophyta</taxon>
        <taxon>Embryophyta</taxon>
        <taxon>Tracheophyta</taxon>
        <taxon>Spermatophyta</taxon>
        <taxon>Magnoliopsida</taxon>
        <taxon>Liliopsida</taxon>
        <taxon>Poales</taxon>
        <taxon>Poaceae</taxon>
        <taxon>PACMAD clade</taxon>
        <taxon>Chloridoideae</taxon>
        <taxon>Cynodonteae</taxon>
        <taxon>Eleusininae</taxon>
        <taxon>Eleusine</taxon>
    </lineage>
</organism>
<reference evidence="1" key="1">
    <citation type="journal article" date="2018" name="DNA Res.">
        <title>Multiple hybrid de novo genome assembly of finger millet, an orphan allotetraploid crop.</title>
        <authorList>
            <person name="Hatakeyama M."/>
            <person name="Aluri S."/>
            <person name="Balachadran M.T."/>
            <person name="Sivarajan S.R."/>
            <person name="Patrignani A."/>
            <person name="Gruter S."/>
            <person name="Poveda L."/>
            <person name="Shimizu-Inatsugi R."/>
            <person name="Baeten J."/>
            <person name="Francoijs K.J."/>
            <person name="Nataraja K.N."/>
            <person name="Reddy Y.A.N."/>
            <person name="Phadnis S."/>
            <person name="Ravikumar R.L."/>
            <person name="Schlapbach R."/>
            <person name="Sreeman S.M."/>
            <person name="Shimizu K.K."/>
        </authorList>
    </citation>
    <scope>NUCLEOTIDE SEQUENCE</scope>
</reference>
<accession>A0AAV5CPR4</accession>
<evidence type="ECO:0000313" key="2">
    <source>
        <dbReference type="Proteomes" id="UP001054889"/>
    </source>
</evidence>